<organism evidence="1 2">
    <name type="scientific">Meganyctiphanes norvegica</name>
    <name type="common">Northern krill</name>
    <name type="synonym">Thysanopoda norvegica</name>
    <dbReference type="NCBI Taxonomy" id="48144"/>
    <lineage>
        <taxon>Eukaryota</taxon>
        <taxon>Metazoa</taxon>
        <taxon>Ecdysozoa</taxon>
        <taxon>Arthropoda</taxon>
        <taxon>Crustacea</taxon>
        <taxon>Multicrustacea</taxon>
        <taxon>Malacostraca</taxon>
        <taxon>Eumalacostraca</taxon>
        <taxon>Eucarida</taxon>
        <taxon>Euphausiacea</taxon>
        <taxon>Euphausiidae</taxon>
        <taxon>Meganyctiphanes</taxon>
    </lineage>
</organism>
<dbReference type="Proteomes" id="UP001497623">
    <property type="component" value="Unassembled WGS sequence"/>
</dbReference>
<keyword evidence="2" id="KW-1185">Reference proteome</keyword>
<gene>
    <name evidence="1" type="ORF">MNOR_LOCUS20281</name>
</gene>
<dbReference type="AlphaFoldDB" id="A0AAV2R5V3"/>
<accession>A0AAV2R5V3</accession>
<evidence type="ECO:0000313" key="1">
    <source>
        <dbReference type="EMBL" id="CAL4114089.1"/>
    </source>
</evidence>
<protein>
    <submittedName>
        <fullName evidence="1">Uncharacterized protein</fullName>
    </submittedName>
</protein>
<feature type="non-terminal residue" evidence="1">
    <location>
        <position position="1"/>
    </location>
</feature>
<dbReference type="PANTHER" id="PTHR21261">
    <property type="entry name" value="BEAT PROTEIN"/>
    <property type="match status" value="1"/>
</dbReference>
<sequence>HRQPRWRAGVVCVGVLRRCLMPRLPYRRRSWLRDFNTSPPEPTTNLVVQLKMGGPGYCNASRSPHLLHFLLLTMMLASNGAVGVKIIEVKVPRRAEIHTDVRLECHFDLEGADLYSLTWWRGPDQFYQYSPSQVDKLVVHNSSGILVDV</sequence>
<dbReference type="PANTHER" id="PTHR21261:SF15">
    <property type="entry name" value="BEATEN PATH IIIA, ISOFORM D-RELATED"/>
    <property type="match status" value="1"/>
</dbReference>
<proteinExistence type="predicted"/>
<evidence type="ECO:0000313" key="2">
    <source>
        <dbReference type="Proteomes" id="UP001497623"/>
    </source>
</evidence>
<feature type="non-terminal residue" evidence="1">
    <location>
        <position position="149"/>
    </location>
</feature>
<dbReference type="EMBL" id="CAXKWB010015565">
    <property type="protein sequence ID" value="CAL4114089.1"/>
    <property type="molecule type" value="Genomic_DNA"/>
</dbReference>
<name>A0AAV2R5V3_MEGNR</name>
<comment type="caution">
    <text evidence="1">The sequence shown here is derived from an EMBL/GenBank/DDBJ whole genome shotgun (WGS) entry which is preliminary data.</text>
</comment>
<reference evidence="1 2" key="1">
    <citation type="submission" date="2024-05" db="EMBL/GenBank/DDBJ databases">
        <authorList>
            <person name="Wallberg A."/>
        </authorList>
    </citation>
    <scope>NUCLEOTIDE SEQUENCE [LARGE SCALE GENOMIC DNA]</scope>
</reference>